<reference evidence="1 2" key="1">
    <citation type="submission" date="2020-08" db="EMBL/GenBank/DDBJ databases">
        <authorList>
            <person name="Koutsovoulos G."/>
            <person name="Danchin GJ E."/>
        </authorList>
    </citation>
    <scope>NUCLEOTIDE SEQUENCE [LARGE SCALE GENOMIC DNA]</scope>
</reference>
<dbReference type="Proteomes" id="UP000580250">
    <property type="component" value="Unassembled WGS sequence"/>
</dbReference>
<gene>
    <name evidence="1" type="ORF">MENT_LOCUS53648</name>
</gene>
<comment type="caution">
    <text evidence="1">The sequence shown here is derived from an EMBL/GenBank/DDBJ whole genome shotgun (WGS) entry which is preliminary data.</text>
</comment>
<dbReference type="EMBL" id="CAJEWN010001811">
    <property type="protein sequence ID" value="CAD2200200.1"/>
    <property type="molecule type" value="Genomic_DNA"/>
</dbReference>
<protein>
    <submittedName>
        <fullName evidence="1">Uncharacterized protein</fullName>
    </submittedName>
</protein>
<proteinExistence type="predicted"/>
<accession>A0A6V7XLM0</accession>
<name>A0A6V7XLM0_MELEN</name>
<dbReference type="AlphaFoldDB" id="A0A6V7XLM0"/>
<evidence type="ECO:0000313" key="1">
    <source>
        <dbReference type="EMBL" id="CAD2200200.1"/>
    </source>
</evidence>
<sequence>MDELGSDIFCLGGVYWGSFGGSTGGCTGELGVYWEIWGGWGVIWGVYLGGGALLSTPIE</sequence>
<organism evidence="1 2">
    <name type="scientific">Meloidogyne enterolobii</name>
    <name type="common">Root-knot nematode worm</name>
    <name type="synonym">Meloidogyne mayaguensis</name>
    <dbReference type="NCBI Taxonomy" id="390850"/>
    <lineage>
        <taxon>Eukaryota</taxon>
        <taxon>Metazoa</taxon>
        <taxon>Ecdysozoa</taxon>
        <taxon>Nematoda</taxon>
        <taxon>Chromadorea</taxon>
        <taxon>Rhabditida</taxon>
        <taxon>Tylenchina</taxon>
        <taxon>Tylenchomorpha</taxon>
        <taxon>Tylenchoidea</taxon>
        <taxon>Meloidogynidae</taxon>
        <taxon>Meloidogyninae</taxon>
        <taxon>Meloidogyne</taxon>
    </lineage>
</organism>
<evidence type="ECO:0000313" key="2">
    <source>
        <dbReference type="Proteomes" id="UP000580250"/>
    </source>
</evidence>